<protein>
    <recommendedName>
        <fullName evidence="5">DUF4201 domain-containing protein</fullName>
    </recommendedName>
</protein>
<evidence type="ECO:0000256" key="1">
    <source>
        <dbReference type="SAM" id="Coils"/>
    </source>
</evidence>
<gene>
    <name evidence="3" type="ORF">M9Y10_016777</name>
</gene>
<keyword evidence="4" id="KW-1185">Reference proteome</keyword>
<dbReference type="Proteomes" id="UP001470230">
    <property type="component" value="Unassembled WGS sequence"/>
</dbReference>
<comment type="caution">
    <text evidence="3">The sequence shown here is derived from an EMBL/GenBank/DDBJ whole genome shotgun (WGS) entry which is preliminary data.</text>
</comment>
<accession>A0ABR2HYJ2</accession>
<reference evidence="3 4" key="1">
    <citation type="submission" date="2024-04" db="EMBL/GenBank/DDBJ databases">
        <title>Tritrichomonas musculus Genome.</title>
        <authorList>
            <person name="Alves-Ferreira E."/>
            <person name="Grigg M."/>
            <person name="Lorenzi H."/>
            <person name="Galac M."/>
        </authorList>
    </citation>
    <scope>NUCLEOTIDE SEQUENCE [LARGE SCALE GENOMIC DNA]</scope>
    <source>
        <strain evidence="3 4">EAF2021</strain>
    </source>
</reference>
<keyword evidence="1" id="KW-0175">Coiled coil</keyword>
<evidence type="ECO:0008006" key="5">
    <source>
        <dbReference type="Google" id="ProtNLM"/>
    </source>
</evidence>
<feature type="coiled-coil region" evidence="1">
    <location>
        <begin position="296"/>
        <end position="408"/>
    </location>
</feature>
<dbReference type="EMBL" id="JAPFFF010000021">
    <property type="protein sequence ID" value="KAK8854218.1"/>
    <property type="molecule type" value="Genomic_DNA"/>
</dbReference>
<sequence length="435" mass="50491">MENPDAATKESNKIPENIDDKPKEDFRTKQIRELEKLQVVLDENTILRSKYNALLAQVAPLTDNINSPPPMQTGGIQFQSDRVYTPEEIEQLRQKLAQTLTEYRDETRLASLLNSEIEKKYNELSSLKMKFRLDQDEKLTKQNQASSLGMSSFKAKSQRVNETWNIERQRLNKAINFLQTIFDTSTADSKEFDEQVKANNRGIQHLSSSITIAKEDIRDFSDQIQKIEPKLQEYLRLKEKHQKAEELVVKLNDELDRLKKQVATESLTANVRRQIDSGNQTIADLNRSIDQIINKTAATQDEIKDIRTRITSLEKKLVRTRHETEELKRTKSALKKSKEEIKNKLEKCRIEQENAAGENVLISQELRDGIVLEQNTAPWKIRKQVLELKGELKKLDDIEEKQVEYEKKITKKEHYSAVTPLRKRVAMIPAETHFP</sequence>
<organism evidence="3 4">
    <name type="scientific">Tritrichomonas musculus</name>
    <dbReference type="NCBI Taxonomy" id="1915356"/>
    <lineage>
        <taxon>Eukaryota</taxon>
        <taxon>Metamonada</taxon>
        <taxon>Parabasalia</taxon>
        <taxon>Tritrichomonadida</taxon>
        <taxon>Tritrichomonadidae</taxon>
        <taxon>Tritrichomonas</taxon>
    </lineage>
</organism>
<feature type="coiled-coil region" evidence="1">
    <location>
        <begin position="234"/>
        <end position="268"/>
    </location>
</feature>
<feature type="compositionally biased region" description="Basic and acidic residues" evidence="2">
    <location>
        <begin position="7"/>
        <end position="25"/>
    </location>
</feature>
<feature type="region of interest" description="Disordered" evidence="2">
    <location>
        <begin position="1"/>
        <end position="25"/>
    </location>
</feature>
<evidence type="ECO:0000313" key="4">
    <source>
        <dbReference type="Proteomes" id="UP001470230"/>
    </source>
</evidence>
<proteinExistence type="predicted"/>
<dbReference type="Gene3D" id="1.10.287.1490">
    <property type="match status" value="1"/>
</dbReference>
<evidence type="ECO:0000313" key="3">
    <source>
        <dbReference type="EMBL" id="KAK8854218.1"/>
    </source>
</evidence>
<evidence type="ECO:0000256" key="2">
    <source>
        <dbReference type="SAM" id="MobiDB-lite"/>
    </source>
</evidence>
<name>A0ABR2HYJ2_9EUKA</name>